<sequence>MVVRVDKVKGWKLQLLLSAARLTITFMSNSKRRLLHLLGLLKDEINKKNLKNLGVEIDSRCKLKSSTNARTAPNPGVMLILEASMHYIVLDYAISGYKHQ</sequence>
<name>A0ABV0ZNT7_9TELE</name>
<proteinExistence type="predicted"/>
<accession>A0ABV0ZNT7</accession>
<evidence type="ECO:0000313" key="1">
    <source>
        <dbReference type="EMBL" id="MEQ2307605.1"/>
    </source>
</evidence>
<keyword evidence="2" id="KW-1185">Reference proteome</keyword>
<dbReference type="EMBL" id="JAHRIP010067473">
    <property type="protein sequence ID" value="MEQ2307605.1"/>
    <property type="molecule type" value="Genomic_DNA"/>
</dbReference>
<protein>
    <submittedName>
        <fullName evidence="1">Uncharacterized protein</fullName>
    </submittedName>
</protein>
<evidence type="ECO:0000313" key="2">
    <source>
        <dbReference type="Proteomes" id="UP001469553"/>
    </source>
</evidence>
<dbReference type="Proteomes" id="UP001469553">
    <property type="component" value="Unassembled WGS sequence"/>
</dbReference>
<organism evidence="1 2">
    <name type="scientific">Ameca splendens</name>
    <dbReference type="NCBI Taxonomy" id="208324"/>
    <lineage>
        <taxon>Eukaryota</taxon>
        <taxon>Metazoa</taxon>
        <taxon>Chordata</taxon>
        <taxon>Craniata</taxon>
        <taxon>Vertebrata</taxon>
        <taxon>Euteleostomi</taxon>
        <taxon>Actinopterygii</taxon>
        <taxon>Neopterygii</taxon>
        <taxon>Teleostei</taxon>
        <taxon>Neoteleostei</taxon>
        <taxon>Acanthomorphata</taxon>
        <taxon>Ovalentaria</taxon>
        <taxon>Atherinomorphae</taxon>
        <taxon>Cyprinodontiformes</taxon>
        <taxon>Goodeidae</taxon>
        <taxon>Ameca</taxon>
    </lineage>
</organism>
<gene>
    <name evidence="1" type="ORF">AMECASPLE_019978</name>
</gene>
<reference evidence="1 2" key="1">
    <citation type="submission" date="2021-06" db="EMBL/GenBank/DDBJ databases">
        <authorList>
            <person name="Palmer J.M."/>
        </authorList>
    </citation>
    <scope>NUCLEOTIDE SEQUENCE [LARGE SCALE GENOMIC DNA]</scope>
    <source>
        <strain evidence="1 2">AS_MEX2019</strain>
        <tissue evidence="1">Muscle</tissue>
    </source>
</reference>
<comment type="caution">
    <text evidence="1">The sequence shown here is derived from an EMBL/GenBank/DDBJ whole genome shotgun (WGS) entry which is preliminary data.</text>
</comment>